<name>A0A5E7CUJ3_PSEFL</name>
<proteinExistence type="predicted"/>
<dbReference type="AlphaFoldDB" id="A0A5E7CUJ3"/>
<organism evidence="1 2">
    <name type="scientific">Pseudomonas fluorescens</name>
    <dbReference type="NCBI Taxonomy" id="294"/>
    <lineage>
        <taxon>Bacteria</taxon>
        <taxon>Pseudomonadati</taxon>
        <taxon>Pseudomonadota</taxon>
        <taxon>Gammaproteobacteria</taxon>
        <taxon>Pseudomonadales</taxon>
        <taxon>Pseudomonadaceae</taxon>
        <taxon>Pseudomonas</taxon>
    </lineage>
</organism>
<dbReference type="RefSeq" id="WP_150765098.1">
    <property type="nucleotide sequence ID" value="NZ_CABVHW010000008.1"/>
</dbReference>
<dbReference type="Proteomes" id="UP000381093">
    <property type="component" value="Unassembled WGS sequence"/>
</dbReference>
<accession>A0A5E7CUJ3</accession>
<protein>
    <recommendedName>
        <fullName evidence="3">A-factor biosynthesis hotdog domain-containing protein</fullName>
    </recommendedName>
</protein>
<dbReference type="EMBL" id="CABVHW010000008">
    <property type="protein sequence ID" value="VVO03395.1"/>
    <property type="molecule type" value="Genomic_DNA"/>
</dbReference>
<reference evidence="1 2" key="1">
    <citation type="submission" date="2019-09" db="EMBL/GenBank/DDBJ databases">
        <authorList>
            <person name="Chandra G."/>
            <person name="Truman W A."/>
        </authorList>
    </citation>
    <scope>NUCLEOTIDE SEQUENCE [LARGE SCALE GENOMIC DNA]</scope>
    <source>
        <strain evidence="1">PS710</strain>
    </source>
</reference>
<evidence type="ECO:0000313" key="1">
    <source>
        <dbReference type="EMBL" id="VVO03395.1"/>
    </source>
</evidence>
<gene>
    <name evidence="1" type="ORF">PS710_02851</name>
</gene>
<evidence type="ECO:0008006" key="3">
    <source>
        <dbReference type="Google" id="ProtNLM"/>
    </source>
</evidence>
<evidence type="ECO:0000313" key="2">
    <source>
        <dbReference type="Proteomes" id="UP000381093"/>
    </source>
</evidence>
<sequence>MNTASKIPDQHARITVDMAQMATSIAVQPPYFAFTSLYTLPDEWDIYGEFTPEQPRGNELGPLATAEAGRHLAILGSCAAALTQAEGTRAYYLASRAQWDLRYSPVGPDQTPSMTARAKIVEQSRKTVAANTQLLLGGQLFAELFVSYHVLAEKTFEKLFASHRSPAPLPSGQSPYAQALPLSVLELSDQEITACSIEFCAARCEGHFPQYAMWPVAVVMYGMSQAMSRLLDHKMGRAVSYRLLHVTLDAAELVPAAKQLQFNARLASADDNGKFCDLVLSAAYAGRVIATACVEVAIE</sequence>